<protein>
    <submittedName>
        <fullName evidence="2">Uncharacterized protein</fullName>
    </submittedName>
</protein>
<evidence type="ECO:0000256" key="1">
    <source>
        <dbReference type="SAM" id="Coils"/>
    </source>
</evidence>
<reference evidence="2" key="1">
    <citation type="journal article" date="2021" name="Proc. Natl. Acad. Sci. U.S.A.">
        <title>A Catalog of Tens of Thousands of Viruses from Human Metagenomes Reveals Hidden Associations with Chronic Diseases.</title>
        <authorList>
            <person name="Tisza M.J."/>
            <person name="Buck C.B."/>
        </authorList>
    </citation>
    <scope>NUCLEOTIDE SEQUENCE</scope>
    <source>
        <strain evidence="2">CtOrJ23</strain>
    </source>
</reference>
<organism evidence="2">
    <name type="scientific">Siphoviridae sp. ctOrJ23</name>
    <dbReference type="NCBI Taxonomy" id="2825481"/>
    <lineage>
        <taxon>Viruses</taxon>
        <taxon>Duplodnaviria</taxon>
        <taxon>Heunggongvirae</taxon>
        <taxon>Uroviricota</taxon>
        <taxon>Caudoviricetes</taxon>
    </lineage>
</organism>
<feature type="coiled-coil region" evidence="1">
    <location>
        <begin position="125"/>
        <end position="264"/>
    </location>
</feature>
<sequence length="325" mass="36789">MNELINTTATLAETKEERANALHASIMLNQRMLATALVNVCQNLKTMRDEKLYLSLGCSTFEQYTEEKAGIKSRQAYAYISTYEKLGNKFIEANESLGITKLELISQVSALDREEITESAEDMTVRELKEEVKRLQGRGEQLSFNFEQQAEELKQAKVDSKKNSELVANLENKNKQLETELVQQREKSATAIDDAVAEKLSAEIDKALTAEREKHEEDLQSTAKELKQNKELALKLKKEMLQNQQEYENKIAELEQSAKKSTSTVDENLINLKIQFDNLQTTIAKIESLIALVADEQTRKKLAIAIANLLFAKSDLIQKIAEAEQ</sequence>
<name>A0A8S5Q0G0_9CAUD</name>
<accession>A0A8S5Q0G0</accession>
<keyword evidence="1" id="KW-0175">Coiled coil</keyword>
<evidence type="ECO:0000313" key="2">
    <source>
        <dbReference type="EMBL" id="DAE12823.1"/>
    </source>
</evidence>
<proteinExistence type="predicted"/>
<dbReference type="EMBL" id="BK015557">
    <property type="protein sequence ID" value="DAE12823.1"/>
    <property type="molecule type" value="Genomic_DNA"/>
</dbReference>